<dbReference type="Ensembl" id="ENSSANT00000095279.1">
    <property type="protein sequence ID" value="ENSSANP00000089692.1"/>
    <property type="gene ID" value="ENSSANG00000044380.1"/>
</dbReference>
<dbReference type="PROSITE" id="PS50835">
    <property type="entry name" value="IG_LIKE"/>
    <property type="match status" value="1"/>
</dbReference>
<dbReference type="AlphaFoldDB" id="A0A671S267"/>
<dbReference type="PANTHER" id="PTHR21063">
    <property type="entry name" value="LFA-3"/>
    <property type="match status" value="1"/>
</dbReference>
<proteinExistence type="predicted"/>
<dbReference type="InterPro" id="IPR036179">
    <property type="entry name" value="Ig-like_dom_sf"/>
</dbReference>
<dbReference type="InterPro" id="IPR003599">
    <property type="entry name" value="Ig_sub"/>
</dbReference>
<dbReference type="InterPro" id="IPR007110">
    <property type="entry name" value="Ig-like_dom"/>
</dbReference>
<feature type="domain" description="Ig-like" evidence="1">
    <location>
        <begin position="141"/>
        <end position="211"/>
    </location>
</feature>
<dbReference type="CDD" id="cd00096">
    <property type="entry name" value="Ig"/>
    <property type="match status" value="1"/>
</dbReference>
<dbReference type="Gene3D" id="2.60.40.2710">
    <property type="match status" value="1"/>
</dbReference>
<dbReference type="InterPro" id="IPR013106">
    <property type="entry name" value="Ig_V-set"/>
</dbReference>
<evidence type="ECO:0000313" key="2">
    <source>
        <dbReference type="Ensembl" id="ENSSANP00000089692.1"/>
    </source>
</evidence>
<evidence type="ECO:0000313" key="3">
    <source>
        <dbReference type="Proteomes" id="UP000472260"/>
    </source>
</evidence>
<keyword evidence="3" id="KW-1185">Reference proteome</keyword>
<organism evidence="2 3">
    <name type="scientific">Sinocyclocheilus anshuiensis</name>
    <dbReference type="NCBI Taxonomy" id="1608454"/>
    <lineage>
        <taxon>Eukaryota</taxon>
        <taxon>Metazoa</taxon>
        <taxon>Chordata</taxon>
        <taxon>Craniata</taxon>
        <taxon>Vertebrata</taxon>
        <taxon>Euteleostomi</taxon>
        <taxon>Actinopterygii</taxon>
        <taxon>Neopterygii</taxon>
        <taxon>Teleostei</taxon>
        <taxon>Ostariophysi</taxon>
        <taxon>Cypriniformes</taxon>
        <taxon>Cyprinidae</taxon>
        <taxon>Cyprininae</taxon>
        <taxon>Sinocyclocheilus</taxon>
    </lineage>
</organism>
<accession>A0A671S267</accession>
<dbReference type="SMART" id="SM00409">
    <property type="entry name" value="IG"/>
    <property type="match status" value="2"/>
</dbReference>
<evidence type="ECO:0000259" key="1">
    <source>
        <dbReference type="PROSITE" id="PS50835"/>
    </source>
</evidence>
<dbReference type="Proteomes" id="UP000472260">
    <property type="component" value="Unassembled WGS sequence"/>
</dbReference>
<protein>
    <recommendedName>
        <fullName evidence="1">Ig-like domain-containing protein</fullName>
    </recommendedName>
</protein>
<reference evidence="2" key="2">
    <citation type="submission" date="2025-09" db="UniProtKB">
        <authorList>
            <consortium name="Ensembl"/>
        </authorList>
    </citation>
    <scope>IDENTIFICATION</scope>
</reference>
<name>A0A671S267_9TELE</name>
<dbReference type="Pfam" id="PF07686">
    <property type="entry name" value="V-set"/>
    <property type="match status" value="1"/>
</dbReference>
<dbReference type="PANTHER" id="PTHR21063:SF4">
    <property type="entry name" value="CD48 ANTIGEN-RELATED"/>
    <property type="match status" value="1"/>
</dbReference>
<dbReference type="FunFam" id="2.60.40.10:FF:002431">
    <property type="entry name" value="Si:ch211-222k6.3"/>
    <property type="match status" value="1"/>
</dbReference>
<dbReference type="SUPFAM" id="SSF48726">
    <property type="entry name" value="Immunoglobulin"/>
    <property type="match status" value="3"/>
</dbReference>
<sequence length="373" mass="41202">VIRAVCDLLNKMFQTFCSNVCSTGAFGVEIDERQTISAMEGDSVTLHMDVTELQRDNVLLWTFGPQDTHIAKINRVHNETFHNGADGRFRDRLKLDSQTGSLTITNVSTELNGLYKVEIIIENKVSSKVFIVKVYAHLPIPVITGYCPQNPPSSVSRCELLCSVVNVSHVTLSWYKGNSLLSSISASDLSNSVSLHLEVEYQDKNSYSCVALIPFCTLYSLLNGVYSVCSAGVFGADADDLKTVMEGESVTLNPDLTHIQTFDLIEWRFGDSVIAQTDGNDISYPSHTEIFRGRLQLDQSGSLTIKNIRTKHSGLYKLHIDHSTGTLNQKFSVTTGSLTTTNTRTTDAGLYTVKISSNKQTLYKRFTVTVSGE</sequence>
<dbReference type="InterPro" id="IPR013783">
    <property type="entry name" value="Ig-like_fold"/>
</dbReference>
<reference evidence="2" key="1">
    <citation type="submission" date="2025-08" db="UniProtKB">
        <authorList>
            <consortium name="Ensembl"/>
        </authorList>
    </citation>
    <scope>IDENTIFICATION</scope>
</reference>
<dbReference type="Gene3D" id="2.60.40.10">
    <property type="entry name" value="Immunoglobulins"/>
    <property type="match status" value="3"/>
</dbReference>